<dbReference type="Proteomes" id="UP000494163">
    <property type="component" value="Chromosome X"/>
</dbReference>
<proteinExistence type="inferred from homology"/>
<dbReference type="Pfam" id="PF06309">
    <property type="entry name" value="Torsin"/>
    <property type="match status" value="1"/>
</dbReference>
<dbReference type="OMA" id="ECCDDRS"/>
<accession>A0A0M4FA77</accession>
<dbReference type="GO" id="GO:0016887">
    <property type="term" value="F:ATP hydrolysis activity"/>
    <property type="evidence" value="ECO:0007669"/>
    <property type="project" value="InterPro"/>
</dbReference>
<dbReference type="GO" id="GO:0071218">
    <property type="term" value="P:cellular response to misfolded protein"/>
    <property type="evidence" value="ECO:0007669"/>
    <property type="project" value="TreeGrafter"/>
</dbReference>
<dbReference type="Gene3D" id="3.40.50.300">
    <property type="entry name" value="P-loop containing nucleotide triphosphate hydrolases"/>
    <property type="match status" value="1"/>
</dbReference>
<keyword evidence="3" id="KW-1185">Reference proteome</keyword>
<protein>
    <submittedName>
        <fullName evidence="2">Torsin</fullName>
    </submittedName>
</protein>
<dbReference type="PANTHER" id="PTHR10760:SF2">
    <property type="entry name" value="LD13476P-RELATED"/>
    <property type="match status" value="1"/>
</dbReference>
<comment type="similarity">
    <text evidence="1">Belongs to the ClpA/ClpB family. Torsin subfamily.</text>
</comment>
<dbReference type="STRING" id="30019.A0A0M4FA77"/>
<gene>
    <name evidence="2" type="ORF">Dbus_chrXg1456</name>
</gene>
<dbReference type="InterPro" id="IPR027417">
    <property type="entry name" value="P-loop_NTPase"/>
</dbReference>
<organism evidence="2 3">
    <name type="scientific">Drosophila busckii</name>
    <name type="common">Fruit fly</name>
    <dbReference type="NCBI Taxonomy" id="30019"/>
    <lineage>
        <taxon>Eukaryota</taxon>
        <taxon>Metazoa</taxon>
        <taxon>Ecdysozoa</taxon>
        <taxon>Arthropoda</taxon>
        <taxon>Hexapoda</taxon>
        <taxon>Insecta</taxon>
        <taxon>Pterygota</taxon>
        <taxon>Neoptera</taxon>
        <taxon>Endopterygota</taxon>
        <taxon>Diptera</taxon>
        <taxon>Brachycera</taxon>
        <taxon>Muscomorpha</taxon>
        <taxon>Ephydroidea</taxon>
        <taxon>Drosophilidae</taxon>
        <taxon>Drosophila</taxon>
    </lineage>
</organism>
<name>A0A0M4FA77_DROBS</name>
<dbReference type="GO" id="GO:0005524">
    <property type="term" value="F:ATP binding"/>
    <property type="evidence" value="ECO:0007669"/>
    <property type="project" value="InterPro"/>
</dbReference>
<dbReference type="GO" id="GO:0012505">
    <property type="term" value="C:endomembrane system"/>
    <property type="evidence" value="ECO:0007669"/>
    <property type="project" value="UniProtKB-ARBA"/>
</dbReference>
<dbReference type="CDD" id="cd00009">
    <property type="entry name" value="AAA"/>
    <property type="match status" value="1"/>
</dbReference>
<dbReference type="SUPFAM" id="SSF52540">
    <property type="entry name" value="P-loop containing nucleoside triphosphate hydrolases"/>
    <property type="match status" value="1"/>
</dbReference>
<sequence>MMTSSDSINYKYLYLLLLISLNDFKPIICIEPLTIGAAVGVGALGYGFLKDQTYCRFYECCDDRSIPGNMLKLSSSLTYTLFGQHLVKDHVIPALVAHLRANNPSRKPLVMSFHGTPGTGKSFVADQIAQALYVEGPKSKYVHKYLGRADFSHPGRINEYKERINTEVRESIKNCPRSMFIFDEVDKMPIGVFDTLTSLVDYAANARDTDYTKAIFIFLSNTAGVHISDHLAALMKKGKRREETRLSDFEEMLRKAAYNLDGGLKKTNMIEAHVIDHYIPFLALEKAHVVQCAEVEFEKWRIHPSQDKINTVVSNAVNFDPVHGMFAISGCKTIEKKVAMLANERN</sequence>
<dbReference type="SMR" id="A0A0M4FA77"/>
<dbReference type="AlphaFoldDB" id="A0A0M4FA77"/>
<reference evidence="2 3" key="1">
    <citation type="submission" date="2015-08" db="EMBL/GenBank/DDBJ databases">
        <title>Ancestral chromatin configuration constrains chromatin evolution on differentiating sex chromosomes in Drosophila.</title>
        <authorList>
            <person name="Zhou Q."/>
            <person name="Bachtrog D."/>
        </authorList>
    </citation>
    <scope>NUCLEOTIDE SEQUENCE [LARGE SCALE GENOMIC DNA]</scope>
    <source>
        <tissue evidence="2">Whole larvae</tissue>
    </source>
</reference>
<dbReference type="EMBL" id="CP012528">
    <property type="protein sequence ID" value="ALC49600.1"/>
    <property type="molecule type" value="Genomic_DNA"/>
</dbReference>
<dbReference type="GO" id="GO:0005737">
    <property type="term" value="C:cytoplasm"/>
    <property type="evidence" value="ECO:0007669"/>
    <property type="project" value="UniProtKB-ARBA"/>
</dbReference>
<evidence type="ECO:0000313" key="2">
    <source>
        <dbReference type="EMBL" id="ALC49600.1"/>
    </source>
</evidence>
<dbReference type="PANTHER" id="PTHR10760">
    <property type="entry name" value="TORSIN"/>
    <property type="match status" value="1"/>
</dbReference>
<evidence type="ECO:0000256" key="1">
    <source>
        <dbReference type="ARBA" id="ARBA00006235"/>
    </source>
</evidence>
<evidence type="ECO:0000313" key="3">
    <source>
        <dbReference type="Proteomes" id="UP000494163"/>
    </source>
</evidence>
<dbReference type="OrthoDB" id="19623at2759"/>
<dbReference type="InterPro" id="IPR010448">
    <property type="entry name" value="Torsin"/>
</dbReference>